<dbReference type="AlphaFoldDB" id="A0AAV4NU90"/>
<keyword evidence="2" id="KW-1185">Reference proteome</keyword>
<comment type="caution">
    <text evidence="1">The sequence shown here is derived from an EMBL/GenBank/DDBJ whole genome shotgun (WGS) entry which is preliminary data.</text>
</comment>
<evidence type="ECO:0000313" key="2">
    <source>
        <dbReference type="Proteomes" id="UP001054945"/>
    </source>
</evidence>
<reference evidence="1 2" key="1">
    <citation type="submission" date="2021-06" db="EMBL/GenBank/DDBJ databases">
        <title>Caerostris extrusa draft genome.</title>
        <authorList>
            <person name="Kono N."/>
            <person name="Arakawa K."/>
        </authorList>
    </citation>
    <scope>NUCLEOTIDE SEQUENCE [LARGE SCALE GENOMIC DNA]</scope>
</reference>
<gene>
    <name evidence="1" type="ORF">CEXT_701171</name>
</gene>
<evidence type="ECO:0000313" key="1">
    <source>
        <dbReference type="EMBL" id="GIX87994.1"/>
    </source>
</evidence>
<organism evidence="1 2">
    <name type="scientific">Caerostris extrusa</name>
    <name type="common">Bark spider</name>
    <name type="synonym">Caerostris bankana</name>
    <dbReference type="NCBI Taxonomy" id="172846"/>
    <lineage>
        <taxon>Eukaryota</taxon>
        <taxon>Metazoa</taxon>
        <taxon>Ecdysozoa</taxon>
        <taxon>Arthropoda</taxon>
        <taxon>Chelicerata</taxon>
        <taxon>Arachnida</taxon>
        <taxon>Araneae</taxon>
        <taxon>Araneomorphae</taxon>
        <taxon>Entelegynae</taxon>
        <taxon>Araneoidea</taxon>
        <taxon>Araneidae</taxon>
        <taxon>Caerostris</taxon>
    </lineage>
</organism>
<name>A0AAV4NU90_CAEEX</name>
<proteinExistence type="predicted"/>
<accession>A0AAV4NU90</accession>
<protein>
    <submittedName>
        <fullName evidence="1">Uncharacterized protein</fullName>
    </submittedName>
</protein>
<sequence>MDPTSRSSFSFVRFPGETYQERALYGRGKRLHPPIMGRYLTRERSHVRVTSAIALGSYFGPFPSIIRKAVAAGRYRCSSCYGSNLPLFFHLSDSQGETYQESNWSNLTATHYFE</sequence>
<dbReference type="EMBL" id="BPLR01003726">
    <property type="protein sequence ID" value="GIX87994.1"/>
    <property type="molecule type" value="Genomic_DNA"/>
</dbReference>
<dbReference type="Proteomes" id="UP001054945">
    <property type="component" value="Unassembled WGS sequence"/>
</dbReference>